<evidence type="ECO:0000313" key="3">
    <source>
        <dbReference type="Proteomes" id="UP001359485"/>
    </source>
</evidence>
<proteinExistence type="predicted"/>
<sequence>MGNVKAKCFAVPLRHKFKYAAIRERGEKERRRHRHYAGDERSREGGRFAREKSKRVGKYGHKFSFEFRGKAEEEEEEEELS</sequence>
<comment type="caution">
    <text evidence="2">The sequence shown here is derived from an EMBL/GenBank/DDBJ whole genome shotgun (WGS) entry which is preliminary data.</text>
</comment>
<reference evidence="2 3" key="1">
    <citation type="submission" date="2023-09" db="EMBL/GenBank/DDBJ databases">
        <title>Genomes of two closely related lineages of the louse Polyplax serrata with different host specificities.</title>
        <authorList>
            <person name="Martinu J."/>
            <person name="Tarabai H."/>
            <person name="Stefka J."/>
            <person name="Hypsa V."/>
        </authorList>
    </citation>
    <scope>NUCLEOTIDE SEQUENCE [LARGE SCALE GENOMIC DNA]</scope>
    <source>
        <strain evidence="2">98ZLc_SE</strain>
    </source>
</reference>
<protein>
    <submittedName>
        <fullName evidence="2">Uncharacterized protein</fullName>
    </submittedName>
</protein>
<dbReference type="Proteomes" id="UP001359485">
    <property type="component" value="Unassembled WGS sequence"/>
</dbReference>
<accession>A0ABR1B1H8</accession>
<organism evidence="2 3">
    <name type="scientific">Polyplax serrata</name>
    <name type="common">Common mouse louse</name>
    <dbReference type="NCBI Taxonomy" id="468196"/>
    <lineage>
        <taxon>Eukaryota</taxon>
        <taxon>Metazoa</taxon>
        <taxon>Ecdysozoa</taxon>
        <taxon>Arthropoda</taxon>
        <taxon>Hexapoda</taxon>
        <taxon>Insecta</taxon>
        <taxon>Pterygota</taxon>
        <taxon>Neoptera</taxon>
        <taxon>Paraneoptera</taxon>
        <taxon>Psocodea</taxon>
        <taxon>Troctomorpha</taxon>
        <taxon>Phthiraptera</taxon>
        <taxon>Anoplura</taxon>
        <taxon>Polyplacidae</taxon>
        <taxon>Polyplax</taxon>
    </lineage>
</organism>
<evidence type="ECO:0000313" key="2">
    <source>
        <dbReference type="EMBL" id="KAK6632023.1"/>
    </source>
</evidence>
<feature type="region of interest" description="Disordered" evidence="1">
    <location>
        <begin position="26"/>
        <end position="56"/>
    </location>
</feature>
<feature type="compositionally biased region" description="Basic and acidic residues" evidence="1">
    <location>
        <begin position="36"/>
        <end position="51"/>
    </location>
</feature>
<name>A0ABR1B1H8_POLSC</name>
<gene>
    <name evidence="2" type="ORF">RUM44_007053</name>
</gene>
<keyword evidence="3" id="KW-1185">Reference proteome</keyword>
<evidence type="ECO:0000256" key="1">
    <source>
        <dbReference type="SAM" id="MobiDB-lite"/>
    </source>
</evidence>
<dbReference type="EMBL" id="JAWJWF010000005">
    <property type="protein sequence ID" value="KAK6632023.1"/>
    <property type="molecule type" value="Genomic_DNA"/>
</dbReference>